<sequence length="77" mass="8880">MPPLSKSEKAPATRAPTTPKVPSRQTQNKVKNDYHWPAEVEEILQLPIDEFYQKTGFNMRVLYLAHVNEKRLQADTS</sequence>
<evidence type="ECO:0000313" key="2">
    <source>
        <dbReference type="EMBL" id="CBY15487.1"/>
    </source>
</evidence>
<feature type="region of interest" description="Disordered" evidence="1">
    <location>
        <begin position="1"/>
        <end position="33"/>
    </location>
</feature>
<accession>E4Y0S9</accession>
<name>E4Y0S9_OIKDI</name>
<evidence type="ECO:0000313" key="3">
    <source>
        <dbReference type="Proteomes" id="UP000001307"/>
    </source>
</evidence>
<feature type="compositionally biased region" description="Basic and acidic residues" evidence="1">
    <location>
        <begin position="1"/>
        <end position="11"/>
    </location>
</feature>
<dbReference type="AlphaFoldDB" id="E4Y0S9"/>
<gene>
    <name evidence="2" type="ORF">GSOID_T00013765001</name>
</gene>
<organism evidence="2">
    <name type="scientific">Oikopleura dioica</name>
    <name type="common">Tunicate</name>
    <dbReference type="NCBI Taxonomy" id="34765"/>
    <lineage>
        <taxon>Eukaryota</taxon>
        <taxon>Metazoa</taxon>
        <taxon>Chordata</taxon>
        <taxon>Tunicata</taxon>
        <taxon>Appendicularia</taxon>
        <taxon>Copelata</taxon>
        <taxon>Oikopleuridae</taxon>
        <taxon>Oikopleura</taxon>
    </lineage>
</organism>
<dbReference type="EMBL" id="FN653530">
    <property type="protein sequence ID" value="CBY15487.1"/>
    <property type="molecule type" value="Genomic_DNA"/>
</dbReference>
<protein>
    <submittedName>
        <fullName evidence="2">Uncharacterized protein</fullName>
    </submittedName>
</protein>
<keyword evidence="3" id="KW-1185">Reference proteome</keyword>
<dbReference type="InParanoid" id="E4Y0S9"/>
<reference evidence="2" key="1">
    <citation type="journal article" date="2010" name="Science">
        <title>Plasticity of animal genome architecture unmasked by rapid evolution of a pelagic tunicate.</title>
        <authorList>
            <person name="Denoeud F."/>
            <person name="Henriet S."/>
            <person name="Mungpakdee S."/>
            <person name="Aury J.M."/>
            <person name="Da Silva C."/>
            <person name="Brinkmann H."/>
            <person name="Mikhaleva J."/>
            <person name="Olsen L.C."/>
            <person name="Jubin C."/>
            <person name="Canestro C."/>
            <person name="Bouquet J.M."/>
            <person name="Danks G."/>
            <person name="Poulain J."/>
            <person name="Campsteijn C."/>
            <person name="Adamski M."/>
            <person name="Cross I."/>
            <person name="Yadetie F."/>
            <person name="Muffato M."/>
            <person name="Louis A."/>
            <person name="Butcher S."/>
            <person name="Tsagkogeorga G."/>
            <person name="Konrad A."/>
            <person name="Singh S."/>
            <person name="Jensen M.F."/>
            <person name="Cong E.H."/>
            <person name="Eikeseth-Otteraa H."/>
            <person name="Noel B."/>
            <person name="Anthouard V."/>
            <person name="Porcel B.M."/>
            <person name="Kachouri-Lafond R."/>
            <person name="Nishino A."/>
            <person name="Ugolini M."/>
            <person name="Chourrout P."/>
            <person name="Nishida H."/>
            <person name="Aasland R."/>
            <person name="Huzurbazar S."/>
            <person name="Westhof E."/>
            <person name="Delsuc F."/>
            <person name="Lehrach H."/>
            <person name="Reinhardt R."/>
            <person name="Weissenbach J."/>
            <person name="Roy S.W."/>
            <person name="Artiguenave F."/>
            <person name="Postlethwait J.H."/>
            <person name="Manak J.R."/>
            <person name="Thompson E.M."/>
            <person name="Jaillon O."/>
            <person name="Du Pasquier L."/>
            <person name="Boudinot P."/>
            <person name="Liberles D.A."/>
            <person name="Volff J.N."/>
            <person name="Philippe H."/>
            <person name="Lenhard B."/>
            <person name="Roest Crollius H."/>
            <person name="Wincker P."/>
            <person name="Chourrout D."/>
        </authorList>
    </citation>
    <scope>NUCLEOTIDE SEQUENCE [LARGE SCALE GENOMIC DNA]</scope>
</reference>
<dbReference type="Proteomes" id="UP000001307">
    <property type="component" value="Unassembled WGS sequence"/>
</dbReference>
<dbReference type="OrthoDB" id="343582at2759"/>
<evidence type="ECO:0000256" key="1">
    <source>
        <dbReference type="SAM" id="MobiDB-lite"/>
    </source>
</evidence>
<proteinExistence type="predicted"/>